<dbReference type="PANTHER" id="PTHR35340:SF5">
    <property type="entry name" value="ASST-DOMAIN-CONTAINING PROTEIN"/>
    <property type="match status" value="1"/>
</dbReference>
<dbReference type="OrthoDB" id="5427350at2759"/>
<dbReference type="AlphaFoldDB" id="A0A9P5HM28"/>
<dbReference type="Proteomes" id="UP000722485">
    <property type="component" value="Unassembled WGS sequence"/>
</dbReference>
<reference evidence="1" key="1">
    <citation type="submission" date="2020-03" db="EMBL/GenBank/DDBJ databases">
        <title>Draft Genome Sequence of Cylindrodendrum hubeiense.</title>
        <authorList>
            <person name="Buettner E."/>
            <person name="Kellner H."/>
        </authorList>
    </citation>
    <scope>NUCLEOTIDE SEQUENCE</scope>
    <source>
        <strain evidence="1">IHI 201604</strain>
    </source>
</reference>
<dbReference type="Pfam" id="PF14269">
    <property type="entry name" value="Arylsulfotran_2"/>
    <property type="match status" value="1"/>
</dbReference>
<dbReference type="PANTHER" id="PTHR35340">
    <property type="entry name" value="PQQ ENZYME REPEAT PROTEIN-RELATED"/>
    <property type="match status" value="1"/>
</dbReference>
<protein>
    <recommendedName>
        <fullName evidence="3">ASST-domain-containing protein</fullName>
    </recommendedName>
</protein>
<keyword evidence="2" id="KW-1185">Reference proteome</keyword>
<gene>
    <name evidence="1" type="ORF">G7Z17_g1805</name>
</gene>
<dbReference type="InterPro" id="IPR053143">
    <property type="entry name" value="Arylsulfate_ST"/>
</dbReference>
<evidence type="ECO:0000313" key="1">
    <source>
        <dbReference type="EMBL" id="KAF7555880.1"/>
    </source>
</evidence>
<evidence type="ECO:0008006" key="3">
    <source>
        <dbReference type="Google" id="ProtNLM"/>
    </source>
</evidence>
<organism evidence="1 2">
    <name type="scientific">Cylindrodendrum hubeiense</name>
    <dbReference type="NCBI Taxonomy" id="595255"/>
    <lineage>
        <taxon>Eukaryota</taxon>
        <taxon>Fungi</taxon>
        <taxon>Dikarya</taxon>
        <taxon>Ascomycota</taxon>
        <taxon>Pezizomycotina</taxon>
        <taxon>Sordariomycetes</taxon>
        <taxon>Hypocreomycetidae</taxon>
        <taxon>Hypocreales</taxon>
        <taxon>Nectriaceae</taxon>
        <taxon>Cylindrodendrum</taxon>
    </lineage>
</organism>
<proteinExistence type="predicted"/>
<accession>A0A9P5HM28</accession>
<comment type="caution">
    <text evidence="1">The sequence shown here is derived from an EMBL/GenBank/DDBJ whole genome shotgun (WGS) entry which is preliminary data.</text>
</comment>
<evidence type="ECO:0000313" key="2">
    <source>
        <dbReference type="Proteomes" id="UP000722485"/>
    </source>
</evidence>
<dbReference type="InterPro" id="IPR039535">
    <property type="entry name" value="ASST-like"/>
</dbReference>
<dbReference type="EMBL" id="JAANBB010000016">
    <property type="protein sequence ID" value="KAF7555880.1"/>
    <property type="molecule type" value="Genomic_DNA"/>
</dbReference>
<sequence length="558" mass="62033">MAPSIILVVVIAASFIALLLVMGLRERASLFLPLAPVVARPVEISPLGIYDMEAYNSGAHGNNPNRTFHSSSIVAPEFGINIWDAKHLRANSLPFLFLTATEPDSSASPFILNATDLSLVWADNTTRRDAAMNFRPQTYRREKYLSFWEGSNTSGRGNGACVLYDHSYQERYRITAQNLDVGADLHECKLTNDGTALITAYSPVRWDLTAVGGRKYDHILDCYFQEIDIETGELLFSWAATDWFSVEDSYEWYKPNYDFFHLNSVQKDRDGNYLISSRHTHVIALIAGKDAETPGAPIWILNGKRNQFQDISGGYALDFSWQHHARFRNDEGTEITLFDNHHPSNTPGATGCEFACSKAMSLHLNFENMTVGLIASYEHPQSLQSGSMGSFQALDAEGVDNGNLVVGWGSNPGVTEYTQDGKCVMDIQFGAFAPGYKFGKTVSSYRAFKGNWIGRPTAGPDISTNWAAHKVYVSWNGATEVRSWGVYVGNEANNNTVILRHRRNVAKDGFETTIHVPQHSWVEIEGLDANGDVLGSTGIWDYQLGIELDGKRKKLERG</sequence>
<name>A0A9P5HM28_9HYPO</name>